<name>A0AAV4IG57_9GAST</name>
<comment type="caution">
    <text evidence="1">The sequence shown here is derived from an EMBL/GenBank/DDBJ whole genome shotgun (WGS) entry which is preliminary data.</text>
</comment>
<evidence type="ECO:0000313" key="2">
    <source>
        <dbReference type="Proteomes" id="UP000762676"/>
    </source>
</evidence>
<dbReference type="Gene3D" id="3.60.10.10">
    <property type="entry name" value="Endonuclease/exonuclease/phosphatase"/>
    <property type="match status" value="1"/>
</dbReference>
<organism evidence="1 2">
    <name type="scientific">Elysia marginata</name>
    <dbReference type="NCBI Taxonomy" id="1093978"/>
    <lineage>
        <taxon>Eukaryota</taxon>
        <taxon>Metazoa</taxon>
        <taxon>Spiralia</taxon>
        <taxon>Lophotrochozoa</taxon>
        <taxon>Mollusca</taxon>
        <taxon>Gastropoda</taxon>
        <taxon>Heterobranchia</taxon>
        <taxon>Euthyneura</taxon>
        <taxon>Panpulmonata</taxon>
        <taxon>Sacoglossa</taxon>
        <taxon>Placobranchoidea</taxon>
        <taxon>Plakobranchidae</taxon>
        <taxon>Elysia</taxon>
    </lineage>
</organism>
<sequence length="245" mass="27800">MCPGFSDDLRQVNDARKTAIIDRELAKRNFDIAALQETRLTAIGSLKEKYTFFLQDLGPGEHRIHGVGIAVRNTIIASVKPPFQGTGRIISLLLNTSCGSTHIFSAYAPTLSSSVEVKDVFYEELEEKNPRNPRQREPDLAWRLQRPSWCKPPLLAKLHCKAPGSDGIPTEVVKRDRENPLIGHLHELLLQCWAEGMLHQDLRDAKIITLYKNKGDRRDRNNYRHISFLSIVGKAFARVVLNRLL</sequence>
<reference evidence="1 2" key="1">
    <citation type="journal article" date="2021" name="Elife">
        <title>Chloroplast acquisition without the gene transfer in kleptoplastic sea slugs, Plakobranchus ocellatus.</title>
        <authorList>
            <person name="Maeda T."/>
            <person name="Takahashi S."/>
            <person name="Yoshida T."/>
            <person name="Shimamura S."/>
            <person name="Takaki Y."/>
            <person name="Nagai Y."/>
            <person name="Toyoda A."/>
            <person name="Suzuki Y."/>
            <person name="Arimoto A."/>
            <person name="Ishii H."/>
            <person name="Satoh N."/>
            <person name="Nishiyama T."/>
            <person name="Hasebe M."/>
            <person name="Maruyama T."/>
            <person name="Minagawa J."/>
            <person name="Obokata J."/>
            <person name="Shigenobu S."/>
        </authorList>
    </citation>
    <scope>NUCLEOTIDE SEQUENCE [LARGE SCALE GENOMIC DNA]</scope>
</reference>
<keyword evidence="2" id="KW-1185">Reference proteome</keyword>
<accession>A0AAV4IG57</accession>
<dbReference type="Proteomes" id="UP000762676">
    <property type="component" value="Unassembled WGS sequence"/>
</dbReference>
<evidence type="ECO:0008006" key="3">
    <source>
        <dbReference type="Google" id="ProtNLM"/>
    </source>
</evidence>
<gene>
    <name evidence="1" type="ORF">ElyMa_003013000</name>
</gene>
<protein>
    <recommendedName>
        <fullName evidence="3">Endonuclease/exonuclease/phosphatase domain-containing protein</fullName>
    </recommendedName>
</protein>
<dbReference type="SUPFAM" id="SSF56219">
    <property type="entry name" value="DNase I-like"/>
    <property type="match status" value="1"/>
</dbReference>
<dbReference type="AlphaFoldDB" id="A0AAV4IG57"/>
<dbReference type="GO" id="GO:0003824">
    <property type="term" value="F:catalytic activity"/>
    <property type="evidence" value="ECO:0007669"/>
    <property type="project" value="InterPro"/>
</dbReference>
<evidence type="ECO:0000313" key="1">
    <source>
        <dbReference type="EMBL" id="GFS08390.1"/>
    </source>
</evidence>
<proteinExistence type="predicted"/>
<dbReference type="EMBL" id="BMAT01006216">
    <property type="protein sequence ID" value="GFS08390.1"/>
    <property type="molecule type" value="Genomic_DNA"/>
</dbReference>
<dbReference type="PANTHER" id="PTHR19446">
    <property type="entry name" value="REVERSE TRANSCRIPTASES"/>
    <property type="match status" value="1"/>
</dbReference>
<dbReference type="InterPro" id="IPR036691">
    <property type="entry name" value="Endo/exonu/phosph_ase_sf"/>
</dbReference>